<keyword evidence="5 7" id="KW-0472">Membrane</keyword>
<dbReference type="PANTHER" id="PTHR30572:SF4">
    <property type="entry name" value="ABC TRANSPORTER PERMEASE YTRF"/>
    <property type="match status" value="1"/>
</dbReference>
<evidence type="ECO:0000256" key="7">
    <source>
        <dbReference type="SAM" id="Phobius"/>
    </source>
</evidence>
<gene>
    <name evidence="10" type="ORF">ACFPT7_20680</name>
</gene>
<keyword evidence="4 7" id="KW-1133">Transmembrane helix</keyword>
<feature type="transmembrane region" description="Helical" evidence="7">
    <location>
        <begin position="369"/>
        <end position="391"/>
    </location>
</feature>
<evidence type="ECO:0000256" key="6">
    <source>
        <dbReference type="ARBA" id="ARBA00038076"/>
    </source>
</evidence>
<dbReference type="InterPro" id="IPR025857">
    <property type="entry name" value="MacB_PCD"/>
</dbReference>
<evidence type="ECO:0000256" key="4">
    <source>
        <dbReference type="ARBA" id="ARBA00022989"/>
    </source>
</evidence>
<feature type="transmembrane region" description="Helical" evidence="7">
    <location>
        <begin position="272"/>
        <end position="301"/>
    </location>
</feature>
<dbReference type="PANTHER" id="PTHR30572">
    <property type="entry name" value="MEMBRANE COMPONENT OF TRANSPORTER-RELATED"/>
    <property type="match status" value="1"/>
</dbReference>
<dbReference type="Proteomes" id="UP001596091">
    <property type="component" value="Unassembled WGS sequence"/>
</dbReference>
<comment type="caution">
    <text evidence="10">The sequence shown here is derived from an EMBL/GenBank/DDBJ whole genome shotgun (WGS) entry which is preliminary data.</text>
</comment>
<evidence type="ECO:0000259" key="9">
    <source>
        <dbReference type="Pfam" id="PF12704"/>
    </source>
</evidence>
<dbReference type="EMBL" id="JBHSPH010000010">
    <property type="protein sequence ID" value="MFC5864737.1"/>
    <property type="molecule type" value="Genomic_DNA"/>
</dbReference>
<keyword evidence="2" id="KW-1003">Cell membrane</keyword>
<dbReference type="Pfam" id="PF12704">
    <property type="entry name" value="MacB_PCD"/>
    <property type="match status" value="1"/>
</dbReference>
<comment type="subcellular location">
    <subcellularLocation>
        <location evidence="1">Cell membrane</location>
        <topology evidence="1">Multi-pass membrane protein</topology>
    </subcellularLocation>
</comment>
<feature type="domain" description="ABC3 transporter permease C-terminal" evidence="8">
    <location>
        <begin position="280"/>
        <end position="405"/>
    </location>
</feature>
<dbReference type="RefSeq" id="WP_263332640.1">
    <property type="nucleotide sequence ID" value="NZ_JAGSYH010000001.1"/>
</dbReference>
<evidence type="ECO:0000313" key="11">
    <source>
        <dbReference type="Proteomes" id="UP001596091"/>
    </source>
</evidence>
<dbReference type="Pfam" id="PF02687">
    <property type="entry name" value="FtsX"/>
    <property type="match status" value="1"/>
</dbReference>
<feature type="transmembrane region" description="Helical" evidence="7">
    <location>
        <begin position="21"/>
        <end position="43"/>
    </location>
</feature>
<organism evidence="10 11">
    <name type="scientific">Acidicapsa dinghuensis</name>
    <dbReference type="NCBI Taxonomy" id="2218256"/>
    <lineage>
        <taxon>Bacteria</taxon>
        <taxon>Pseudomonadati</taxon>
        <taxon>Acidobacteriota</taxon>
        <taxon>Terriglobia</taxon>
        <taxon>Terriglobales</taxon>
        <taxon>Acidobacteriaceae</taxon>
        <taxon>Acidicapsa</taxon>
    </lineage>
</organism>
<evidence type="ECO:0000256" key="5">
    <source>
        <dbReference type="ARBA" id="ARBA00023136"/>
    </source>
</evidence>
<protein>
    <submittedName>
        <fullName evidence="10">ABC transporter permease</fullName>
    </submittedName>
</protein>
<proteinExistence type="inferred from homology"/>
<dbReference type="InterPro" id="IPR003838">
    <property type="entry name" value="ABC3_permease_C"/>
</dbReference>
<feature type="transmembrane region" description="Helical" evidence="7">
    <location>
        <begin position="322"/>
        <end position="349"/>
    </location>
</feature>
<evidence type="ECO:0000256" key="1">
    <source>
        <dbReference type="ARBA" id="ARBA00004651"/>
    </source>
</evidence>
<evidence type="ECO:0000256" key="2">
    <source>
        <dbReference type="ARBA" id="ARBA00022475"/>
    </source>
</evidence>
<keyword evidence="11" id="KW-1185">Reference proteome</keyword>
<sequence length="412" mass="44786">MLKDILSQAWEAMVHNRRRTMITIVGMAWGIATVVLLLAYGAGFSRAIEAIFSQWGTHLMGVFPGRTSEQAGGDKAGVKVQFTLDDVDTVWNGVPGLIHITPMVNKDVPVQNELHTYTWTVTGVLPDAQDILHLPTSEGRFFNGQEEQQRAHVAVIGSESSTKLFSGQWPIGQPVRLNGIQFTVIGVLDTKMQEGDSDNNRQIYVPFSTMSDIKSTKYLDGIWMNYSGNFEDVERHLRETLAMAHHFKSSDHNAIFVANLMEQLSQFRILSIALQVLLALVGALTLGIAGIGLMNIMLVAVQQRTREIGVEKALGAQKSHILIQFLAEAFVITGAGGIAGIALAELVSVMVGRITFYSAIASNATDADIYLKISPTAVIVATGILVVTGLVSGMIPAIRAANLDPIEALRYE</sequence>
<evidence type="ECO:0000256" key="3">
    <source>
        <dbReference type="ARBA" id="ARBA00022692"/>
    </source>
</evidence>
<comment type="similarity">
    <text evidence="6">Belongs to the ABC-4 integral membrane protein family.</text>
</comment>
<evidence type="ECO:0000259" key="8">
    <source>
        <dbReference type="Pfam" id="PF02687"/>
    </source>
</evidence>
<reference evidence="11" key="1">
    <citation type="journal article" date="2019" name="Int. J. Syst. Evol. Microbiol.">
        <title>The Global Catalogue of Microorganisms (GCM) 10K type strain sequencing project: providing services to taxonomists for standard genome sequencing and annotation.</title>
        <authorList>
            <consortium name="The Broad Institute Genomics Platform"/>
            <consortium name="The Broad Institute Genome Sequencing Center for Infectious Disease"/>
            <person name="Wu L."/>
            <person name="Ma J."/>
        </authorList>
    </citation>
    <scope>NUCLEOTIDE SEQUENCE [LARGE SCALE GENOMIC DNA]</scope>
    <source>
        <strain evidence="11">JCM 4087</strain>
    </source>
</reference>
<evidence type="ECO:0000313" key="10">
    <source>
        <dbReference type="EMBL" id="MFC5864737.1"/>
    </source>
</evidence>
<name>A0ABW1ELU8_9BACT</name>
<accession>A0ABW1ELU8</accession>
<feature type="domain" description="MacB-like periplasmic core" evidence="9">
    <location>
        <begin position="20"/>
        <end position="224"/>
    </location>
</feature>
<keyword evidence="3 7" id="KW-0812">Transmembrane</keyword>
<dbReference type="InterPro" id="IPR050250">
    <property type="entry name" value="Macrolide_Exporter_MacB"/>
</dbReference>